<comment type="caution">
    <text evidence="6">The sequence shown here is derived from an EMBL/GenBank/DDBJ whole genome shotgun (WGS) entry which is preliminary data.</text>
</comment>
<gene>
    <name evidence="6" type="ORF">FDK22_10270</name>
</gene>
<proteinExistence type="predicted"/>
<keyword evidence="4" id="KW-0663">Pyridoxal phosphate</keyword>
<name>A0A5R8Y0T6_9BACT</name>
<dbReference type="RefSeq" id="WP_138152873.1">
    <property type="nucleotide sequence ID" value="NZ_VANU01000004.1"/>
</dbReference>
<evidence type="ECO:0000256" key="4">
    <source>
        <dbReference type="ARBA" id="ARBA00022898"/>
    </source>
</evidence>
<accession>A0A5R8Y0T6</accession>
<sequence length="373" mass="42755">MARKIQRSYIREILDAINEETISFAGGLPNEKLFPMEQLKQASNKVLKNSLSMQYSKSQGLDGLREHIAKIYNEKFNFPTTKDEILITTGSQQAFDIIAKTFIEDEIFVQTPTYIGALSAFKVLDLKVKGFNNHSCLNRELKKSSAVYIMSDFQNPTSESIDEVNREIIAHVLEKNGPILIEDGAYSLLDFEGEIKKPISAMYENSFHLGSFSKIVAPGLRVGWIRAKKELISQILSSKEALDLHTPTFNQMILNEYLNQFNVFEHIKIVRDDYKSKMEFMAKCFNKYIPSFQFEVPKGGMFIYGKFEQDTFELAKKAIENNIAFVPAKVFFHDNQDSCEARFNFTNSTFEQIERGVKKIAELLEEYKIKEAG</sequence>
<evidence type="ECO:0000259" key="5">
    <source>
        <dbReference type="Pfam" id="PF00155"/>
    </source>
</evidence>
<feature type="domain" description="Aminotransferase class I/classII large" evidence="5">
    <location>
        <begin position="32"/>
        <end position="360"/>
    </location>
</feature>
<evidence type="ECO:0000313" key="7">
    <source>
        <dbReference type="Proteomes" id="UP000308901"/>
    </source>
</evidence>
<evidence type="ECO:0000313" key="6">
    <source>
        <dbReference type="EMBL" id="TLP37693.1"/>
    </source>
</evidence>
<protein>
    <submittedName>
        <fullName evidence="6">PLP-dependent aminotransferase family protein</fullName>
    </submittedName>
</protein>
<dbReference type="PANTHER" id="PTHR42790:SF19">
    <property type="entry name" value="KYNURENINE_ALPHA-AMINOADIPATE AMINOTRANSFERASE, MITOCHONDRIAL"/>
    <property type="match status" value="1"/>
</dbReference>
<evidence type="ECO:0000256" key="1">
    <source>
        <dbReference type="ARBA" id="ARBA00001933"/>
    </source>
</evidence>
<keyword evidence="7" id="KW-1185">Reference proteome</keyword>
<dbReference type="GO" id="GO:0008483">
    <property type="term" value="F:transaminase activity"/>
    <property type="evidence" value="ECO:0007669"/>
    <property type="project" value="UniProtKB-KW"/>
</dbReference>
<organism evidence="6 7">
    <name type="scientific">Arcobacter arenosus</name>
    <dbReference type="NCBI Taxonomy" id="2576037"/>
    <lineage>
        <taxon>Bacteria</taxon>
        <taxon>Pseudomonadati</taxon>
        <taxon>Campylobacterota</taxon>
        <taxon>Epsilonproteobacteria</taxon>
        <taxon>Campylobacterales</taxon>
        <taxon>Arcobacteraceae</taxon>
        <taxon>Arcobacter</taxon>
    </lineage>
</organism>
<dbReference type="GO" id="GO:1901605">
    <property type="term" value="P:alpha-amino acid metabolic process"/>
    <property type="evidence" value="ECO:0007669"/>
    <property type="project" value="TreeGrafter"/>
</dbReference>
<dbReference type="CDD" id="cd00609">
    <property type="entry name" value="AAT_like"/>
    <property type="match status" value="1"/>
</dbReference>
<dbReference type="InterPro" id="IPR015424">
    <property type="entry name" value="PyrdxlP-dep_Trfase"/>
</dbReference>
<dbReference type="GO" id="GO:0030170">
    <property type="term" value="F:pyridoxal phosphate binding"/>
    <property type="evidence" value="ECO:0007669"/>
    <property type="project" value="InterPro"/>
</dbReference>
<dbReference type="InterPro" id="IPR050859">
    <property type="entry name" value="Class-I_PLP-dep_aminotransf"/>
</dbReference>
<dbReference type="Pfam" id="PF00155">
    <property type="entry name" value="Aminotran_1_2"/>
    <property type="match status" value="1"/>
</dbReference>
<dbReference type="PANTHER" id="PTHR42790">
    <property type="entry name" value="AMINOTRANSFERASE"/>
    <property type="match status" value="1"/>
</dbReference>
<dbReference type="InterPro" id="IPR015422">
    <property type="entry name" value="PyrdxlP-dep_Trfase_small"/>
</dbReference>
<dbReference type="AlphaFoldDB" id="A0A5R8Y0T6"/>
<dbReference type="InterPro" id="IPR015421">
    <property type="entry name" value="PyrdxlP-dep_Trfase_major"/>
</dbReference>
<comment type="cofactor">
    <cofactor evidence="1">
        <name>pyridoxal 5'-phosphate</name>
        <dbReference type="ChEBI" id="CHEBI:597326"/>
    </cofactor>
</comment>
<dbReference type="Gene3D" id="3.40.640.10">
    <property type="entry name" value="Type I PLP-dependent aspartate aminotransferase-like (Major domain)"/>
    <property type="match status" value="1"/>
</dbReference>
<dbReference type="Proteomes" id="UP000308901">
    <property type="component" value="Unassembled WGS sequence"/>
</dbReference>
<dbReference type="Gene3D" id="3.90.1150.10">
    <property type="entry name" value="Aspartate Aminotransferase, domain 1"/>
    <property type="match status" value="1"/>
</dbReference>
<evidence type="ECO:0000256" key="2">
    <source>
        <dbReference type="ARBA" id="ARBA00022576"/>
    </source>
</evidence>
<dbReference type="OrthoDB" id="9808770at2"/>
<dbReference type="InterPro" id="IPR004839">
    <property type="entry name" value="Aminotransferase_I/II_large"/>
</dbReference>
<dbReference type="SUPFAM" id="SSF53383">
    <property type="entry name" value="PLP-dependent transferases"/>
    <property type="match status" value="1"/>
</dbReference>
<keyword evidence="2 6" id="KW-0032">Aminotransferase</keyword>
<dbReference type="EMBL" id="VANU01000004">
    <property type="protein sequence ID" value="TLP37693.1"/>
    <property type="molecule type" value="Genomic_DNA"/>
</dbReference>
<evidence type="ECO:0000256" key="3">
    <source>
        <dbReference type="ARBA" id="ARBA00022679"/>
    </source>
</evidence>
<reference evidence="6 7" key="1">
    <citation type="submission" date="2019-05" db="EMBL/GenBank/DDBJ databases">
        <title>Arcobacter sp. nov., isolated from sea sediment.</title>
        <authorList>
            <person name="Kim W."/>
        </authorList>
    </citation>
    <scope>NUCLEOTIDE SEQUENCE [LARGE SCALE GENOMIC DNA]</scope>
    <source>
        <strain evidence="6 7">CAU 1517</strain>
    </source>
</reference>
<keyword evidence="3 6" id="KW-0808">Transferase</keyword>